<organism evidence="2 3">
    <name type="scientific">Demequina litorisediminis</name>
    <dbReference type="NCBI Taxonomy" id="1849022"/>
    <lineage>
        <taxon>Bacteria</taxon>
        <taxon>Bacillati</taxon>
        <taxon>Actinomycetota</taxon>
        <taxon>Actinomycetes</taxon>
        <taxon>Micrococcales</taxon>
        <taxon>Demequinaceae</taxon>
        <taxon>Demequina</taxon>
    </lineage>
</organism>
<evidence type="ECO:0000256" key="1">
    <source>
        <dbReference type="SAM" id="MobiDB-lite"/>
    </source>
</evidence>
<dbReference type="EMBL" id="BSUN01000001">
    <property type="protein sequence ID" value="GMA34155.1"/>
    <property type="molecule type" value="Genomic_DNA"/>
</dbReference>
<evidence type="ECO:0000313" key="3">
    <source>
        <dbReference type="Proteomes" id="UP001157125"/>
    </source>
</evidence>
<keyword evidence="3" id="KW-1185">Reference proteome</keyword>
<evidence type="ECO:0000313" key="2">
    <source>
        <dbReference type="EMBL" id="GMA34155.1"/>
    </source>
</evidence>
<dbReference type="Proteomes" id="UP001157125">
    <property type="component" value="Unassembled WGS sequence"/>
</dbReference>
<proteinExistence type="predicted"/>
<sequence>MVAGIRDRAIQPEYARLLAGWLGMEVEVVRRMVADASRGSRGGGQGRGGGQAADAWGGPGGYGADAGPGPARPDRRDPVVRAEALSLGTLLQAPSEITQDRLASAVVGEPAARGVHGAAVQGDL</sequence>
<comment type="caution">
    <text evidence="2">The sequence shown here is derived from an EMBL/GenBank/DDBJ whole genome shotgun (WGS) entry which is preliminary data.</text>
</comment>
<reference evidence="3" key="1">
    <citation type="journal article" date="2019" name="Int. J. Syst. Evol. Microbiol.">
        <title>The Global Catalogue of Microorganisms (GCM) 10K type strain sequencing project: providing services to taxonomists for standard genome sequencing and annotation.</title>
        <authorList>
            <consortium name="The Broad Institute Genomics Platform"/>
            <consortium name="The Broad Institute Genome Sequencing Center for Infectious Disease"/>
            <person name="Wu L."/>
            <person name="Ma J."/>
        </authorList>
    </citation>
    <scope>NUCLEOTIDE SEQUENCE [LARGE SCALE GENOMIC DNA]</scope>
    <source>
        <strain evidence="3">NBRC 112299</strain>
    </source>
</reference>
<accession>A0ABQ6I9Z6</accession>
<name>A0ABQ6I9Z6_9MICO</name>
<protein>
    <submittedName>
        <fullName evidence="2">Uncharacterized protein</fullName>
    </submittedName>
</protein>
<gene>
    <name evidence="2" type="ORF">GCM10025876_03590</name>
</gene>
<feature type="compositionally biased region" description="Gly residues" evidence="1">
    <location>
        <begin position="40"/>
        <end position="66"/>
    </location>
</feature>
<feature type="region of interest" description="Disordered" evidence="1">
    <location>
        <begin position="36"/>
        <end position="80"/>
    </location>
</feature>